<evidence type="ECO:0000259" key="5">
    <source>
        <dbReference type="PROSITE" id="PS50835"/>
    </source>
</evidence>
<evidence type="ECO:0000256" key="4">
    <source>
        <dbReference type="ARBA" id="ARBA00023319"/>
    </source>
</evidence>
<dbReference type="InterPro" id="IPR007110">
    <property type="entry name" value="Ig-like_dom"/>
</dbReference>
<sequence length="261" mass="29159">MKRKKKKKKKRRKKKKRKKKTMMMVMMMVVMVMMIMVMVMVMMMMMIFIKKSSGLGQHMAKGIVTARLNKPTELVSVNKTVCNDKVEWHYNHTGETSKLCLTYGPNTNKSIGYCQGRGQFHCQNNSLVFYSVTLNDAGVYMERIISADTGYITTINITLKVIAPPQITSLSINSTQSALIITCEVGGENVSSMWLKDGQALQQNDQQVLQNMNKTLMVHEPTGRDCGNYTCLASGDGGTAEAHLNINGKTQNSLDLANCPI</sequence>
<evidence type="ECO:0000313" key="7">
    <source>
        <dbReference type="Proteomes" id="UP001591681"/>
    </source>
</evidence>
<proteinExistence type="predicted"/>
<feature type="domain" description="Ig-like" evidence="5">
    <location>
        <begin position="165"/>
        <end position="247"/>
    </location>
</feature>
<dbReference type="InterPro" id="IPR013783">
    <property type="entry name" value="Ig-like_fold"/>
</dbReference>
<evidence type="ECO:0000256" key="2">
    <source>
        <dbReference type="ARBA" id="ARBA00023157"/>
    </source>
</evidence>
<dbReference type="AlphaFoldDB" id="A0ABD1K6S6"/>
<keyword evidence="2" id="KW-1015">Disulfide bond</keyword>
<keyword evidence="3" id="KW-0325">Glycoprotein</keyword>
<dbReference type="Gene3D" id="2.60.40.10">
    <property type="entry name" value="Immunoglobulins"/>
    <property type="match status" value="2"/>
</dbReference>
<keyword evidence="1" id="KW-0732">Signal</keyword>
<reference evidence="6 7" key="1">
    <citation type="submission" date="2024-09" db="EMBL/GenBank/DDBJ databases">
        <title>A chromosome-level genome assembly of Gray's grenadier anchovy, Coilia grayii.</title>
        <authorList>
            <person name="Fu Z."/>
        </authorList>
    </citation>
    <scope>NUCLEOTIDE SEQUENCE [LARGE SCALE GENOMIC DNA]</scope>
    <source>
        <strain evidence="6">G4</strain>
        <tissue evidence="6">Muscle</tissue>
    </source>
</reference>
<name>A0ABD1K6S6_9TELE</name>
<evidence type="ECO:0000313" key="6">
    <source>
        <dbReference type="EMBL" id="KAL2094832.1"/>
    </source>
</evidence>
<comment type="caution">
    <text evidence="6">The sequence shown here is derived from an EMBL/GenBank/DDBJ whole genome shotgun (WGS) entry which is preliminary data.</text>
</comment>
<evidence type="ECO:0000256" key="1">
    <source>
        <dbReference type="ARBA" id="ARBA00022729"/>
    </source>
</evidence>
<dbReference type="Proteomes" id="UP001591681">
    <property type="component" value="Unassembled WGS sequence"/>
</dbReference>
<protein>
    <recommendedName>
        <fullName evidence="5">Ig-like domain-containing protein</fullName>
    </recommendedName>
</protein>
<dbReference type="PANTHER" id="PTHR44337">
    <property type="entry name" value="CARCINOEMBRYONIC ANTIGEN-RELATED CELL ADHESION MOLECULE 8"/>
    <property type="match status" value="1"/>
</dbReference>
<organism evidence="6 7">
    <name type="scientific">Coilia grayii</name>
    <name type="common">Gray's grenadier anchovy</name>
    <dbReference type="NCBI Taxonomy" id="363190"/>
    <lineage>
        <taxon>Eukaryota</taxon>
        <taxon>Metazoa</taxon>
        <taxon>Chordata</taxon>
        <taxon>Craniata</taxon>
        <taxon>Vertebrata</taxon>
        <taxon>Euteleostomi</taxon>
        <taxon>Actinopterygii</taxon>
        <taxon>Neopterygii</taxon>
        <taxon>Teleostei</taxon>
        <taxon>Clupei</taxon>
        <taxon>Clupeiformes</taxon>
        <taxon>Clupeoidei</taxon>
        <taxon>Engraulidae</taxon>
        <taxon>Coilinae</taxon>
        <taxon>Coilia</taxon>
    </lineage>
</organism>
<gene>
    <name evidence="6" type="ORF">ACEWY4_009551</name>
</gene>
<dbReference type="PANTHER" id="PTHR44337:SF17">
    <property type="entry name" value="CARCINOEMBRYONIC ANTIGEN-RELATED CELL ADHESION MOLECULE 5 ISOFORM X1"/>
    <property type="match status" value="1"/>
</dbReference>
<dbReference type="InterPro" id="IPR036179">
    <property type="entry name" value="Ig-like_dom_sf"/>
</dbReference>
<dbReference type="InterPro" id="IPR013098">
    <property type="entry name" value="Ig_I-set"/>
</dbReference>
<keyword evidence="7" id="KW-1185">Reference proteome</keyword>
<evidence type="ECO:0000256" key="3">
    <source>
        <dbReference type="ARBA" id="ARBA00023180"/>
    </source>
</evidence>
<accession>A0ABD1K6S6</accession>
<dbReference type="Pfam" id="PF07679">
    <property type="entry name" value="I-set"/>
    <property type="match status" value="1"/>
</dbReference>
<keyword evidence="4" id="KW-0393">Immunoglobulin domain</keyword>
<dbReference type="SUPFAM" id="SSF48726">
    <property type="entry name" value="Immunoglobulin"/>
    <property type="match status" value="2"/>
</dbReference>
<dbReference type="InterPro" id="IPR052598">
    <property type="entry name" value="IgSF_CEA-related"/>
</dbReference>
<dbReference type="EMBL" id="JBHFQA010000008">
    <property type="protein sequence ID" value="KAL2094832.1"/>
    <property type="molecule type" value="Genomic_DNA"/>
</dbReference>
<dbReference type="PROSITE" id="PS50835">
    <property type="entry name" value="IG_LIKE"/>
    <property type="match status" value="1"/>
</dbReference>